<name>A0A7W0CCD3_9BACT</name>
<keyword evidence="2" id="KW-0813">Transport</keyword>
<protein>
    <submittedName>
        <fullName evidence="8">Sodium-dependent dicarboxylate transporter 2/3/5</fullName>
    </submittedName>
</protein>
<feature type="transmembrane region" description="Helical" evidence="7">
    <location>
        <begin position="418"/>
        <end position="435"/>
    </location>
</feature>
<dbReference type="GO" id="GO:0015141">
    <property type="term" value="F:succinate transmembrane transporter activity"/>
    <property type="evidence" value="ECO:0007669"/>
    <property type="project" value="UniProtKB-ARBA"/>
</dbReference>
<dbReference type="AlphaFoldDB" id="A0A7W0CCD3"/>
<dbReference type="PANTHER" id="PTHR10283">
    <property type="entry name" value="SOLUTE CARRIER FAMILY 13 MEMBER"/>
    <property type="match status" value="1"/>
</dbReference>
<dbReference type="NCBIfam" id="TIGR00785">
    <property type="entry name" value="dass"/>
    <property type="match status" value="1"/>
</dbReference>
<dbReference type="Pfam" id="PF00939">
    <property type="entry name" value="Na_sulph_symp"/>
    <property type="match status" value="1"/>
</dbReference>
<evidence type="ECO:0000256" key="1">
    <source>
        <dbReference type="ARBA" id="ARBA00004141"/>
    </source>
</evidence>
<evidence type="ECO:0000313" key="8">
    <source>
        <dbReference type="EMBL" id="MBA2883151.1"/>
    </source>
</evidence>
<keyword evidence="4 7" id="KW-1133">Transmembrane helix</keyword>
<organism evidence="8 9">
    <name type="scientific">Desulfosalsimonas propionicica</name>
    <dbReference type="NCBI Taxonomy" id="332175"/>
    <lineage>
        <taxon>Bacteria</taxon>
        <taxon>Pseudomonadati</taxon>
        <taxon>Thermodesulfobacteriota</taxon>
        <taxon>Desulfobacteria</taxon>
        <taxon>Desulfobacterales</taxon>
        <taxon>Desulfosalsimonadaceae</taxon>
        <taxon>Desulfosalsimonas</taxon>
    </lineage>
</organism>
<dbReference type="CDD" id="cd01115">
    <property type="entry name" value="SLC13_permease"/>
    <property type="match status" value="1"/>
</dbReference>
<dbReference type="EMBL" id="JACDUS010000017">
    <property type="protein sequence ID" value="MBA2883151.1"/>
    <property type="molecule type" value="Genomic_DNA"/>
</dbReference>
<keyword evidence="9" id="KW-1185">Reference proteome</keyword>
<feature type="transmembrane region" description="Helical" evidence="7">
    <location>
        <begin position="158"/>
        <end position="176"/>
    </location>
</feature>
<feature type="transmembrane region" description="Helical" evidence="7">
    <location>
        <begin position="512"/>
        <end position="532"/>
    </location>
</feature>
<feature type="transmembrane region" description="Helical" evidence="7">
    <location>
        <begin position="544"/>
        <end position="564"/>
    </location>
</feature>
<feature type="transmembrane region" description="Helical" evidence="7">
    <location>
        <begin position="298"/>
        <end position="320"/>
    </location>
</feature>
<dbReference type="PROSITE" id="PS01271">
    <property type="entry name" value="NA_SULFATE"/>
    <property type="match status" value="1"/>
</dbReference>
<reference evidence="8 9" key="1">
    <citation type="submission" date="2020-07" db="EMBL/GenBank/DDBJ databases">
        <title>Genomic Encyclopedia of Type Strains, Phase IV (KMG-IV): sequencing the most valuable type-strain genomes for metagenomic binning, comparative biology and taxonomic classification.</title>
        <authorList>
            <person name="Goeker M."/>
        </authorList>
    </citation>
    <scope>NUCLEOTIDE SEQUENCE [LARGE SCALE GENOMIC DNA]</scope>
    <source>
        <strain evidence="8 9">DSM 17721</strain>
    </source>
</reference>
<evidence type="ECO:0000256" key="4">
    <source>
        <dbReference type="ARBA" id="ARBA00022989"/>
    </source>
</evidence>
<dbReference type="PANTHER" id="PTHR10283:SF82">
    <property type="entry name" value="SOLUTE CARRIER FAMILY 13 MEMBER 2"/>
    <property type="match status" value="1"/>
</dbReference>
<sequence>MDSFTGSANNFWSYLWHLHVQTKNMFAFRFPSTFLSTTADNGTEKHEADFSEDVLPAGSGDDSAGHGGNGGKDPGDYTHYSARQKIGLLAGPLLFLAIFLMSTPEGMTPEAHAVLASTAWIAVWWISEAIPIPATALLPIVLFPLTGAMNTSSVTPSYANHLVFLFMGGFMIALAMEKWNLHRRIALNIILMIGCGPKRIILGFMTATAFLSMWISNTATTMMMVPIGLAVIQQFAVLIKKEKLDVNVSLGKFAFGTALMLGIAYSASIGGVATLIGTPPNAVFAGVVKEMYNQEIGFGQWMTYGVPLAVVSLLFCWYYLTHFAFKITFKELPGGQDLIRRELGELGRIGKEELHVLIVFASVAFLWLVRGFLLSDIFPGMSDATIAILGALVLFAWPVDLKKGRFLLDWKTMNRLPWGILILFGGGFAIAGGFSETGLAEWIAMRLKVLEEAPMVLIVCAVITMAIFLTEITSNTATSTMLMPVMAAMALAMGMHPYALMATAALSCSFAFMLPVATPPNAIVFASGYITIPQMARAGVYMNLFGIIIVTVLTIYYLAWVWGIDLMSVPIWA</sequence>
<feature type="transmembrane region" description="Helical" evidence="7">
    <location>
        <begin position="253"/>
        <end position="278"/>
    </location>
</feature>
<comment type="subcellular location">
    <subcellularLocation>
        <location evidence="1">Membrane</location>
        <topology evidence="1">Multi-pass membrane protein</topology>
    </subcellularLocation>
</comment>
<dbReference type="GO" id="GO:0005886">
    <property type="term" value="C:plasma membrane"/>
    <property type="evidence" value="ECO:0007669"/>
    <property type="project" value="TreeGrafter"/>
</dbReference>
<dbReference type="InterPro" id="IPR031312">
    <property type="entry name" value="Na/sul_symport_CS"/>
</dbReference>
<feature type="region of interest" description="Disordered" evidence="6">
    <location>
        <begin position="53"/>
        <end position="74"/>
    </location>
</feature>
<evidence type="ECO:0000256" key="3">
    <source>
        <dbReference type="ARBA" id="ARBA00022692"/>
    </source>
</evidence>
<keyword evidence="5 7" id="KW-0472">Membrane</keyword>
<feature type="transmembrane region" description="Helical" evidence="7">
    <location>
        <begin position="354"/>
        <end position="373"/>
    </location>
</feature>
<accession>A0A7W0CCD3</accession>
<dbReference type="Proteomes" id="UP000525298">
    <property type="component" value="Unassembled WGS sequence"/>
</dbReference>
<feature type="transmembrane region" description="Helical" evidence="7">
    <location>
        <begin position="86"/>
        <end position="103"/>
    </location>
</feature>
<feature type="transmembrane region" description="Helical" evidence="7">
    <location>
        <begin position="379"/>
        <end position="397"/>
    </location>
</feature>
<feature type="transmembrane region" description="Helical" evidence="7">
    <location>
        <begin position="134"/>
        <end position="152"/>
    </location>
</feature>
<evidence type="ECO:0000256" key="7">
    <source>
        <dbReference type="SAM" id="Phobius"/>
    </source>
</evidence>
<feature type="transmembrane region" description="Helical" evidence="7">
    <location>
        <begin position="211"/>
        <end position="232"/>
    </location>
</feature>
<feature type="transmembrane region" description="Helical" evidence="7">
    <location>
        <begin position="485"/>
        <end position="506"/>
    </location>
</feature>
<evidence type="ECO:0000256" key="6">
    <source>
        <dbReference type="SAM" id="MobiDB-lite"/>
    </source>
</evidence>
<gene>
    <name evidence="8" type="ORF">HNR65_003512</name>
</gene>
<evidence type="ECO:0000256" key="5">
    <source>
        <dbReference type="ARBA" id="ARBA00023136"/>
    </source>
</evidence>
<dbReference type="InterPro" id="IPR001898">
    <property type="entry name" value="SLC13A/DASS"/>
</dbReference>
<feature type="transmembrane region" description="Helical" evidence="7">
    <location>
        <begin position="455"/>
        <end position="473"/>
    </location>
</feature>
<evidence type="ECO:0000256" key="2">
    <source>
        <dbReference type="ARBA" id="ARBA00022448"/>
    </source>
</evidence>
<keyword evidence="3 7" id="KW-0812">Transmembrane</keyword>
<proteinExistence type="predicted"/>
<evidence type="ECO:0000313" key="9">
    <source>
        <dbReference type="Proteomes" id="UP000525298"/>
    </source>
</evidence>
<comment type="caution">
    <text evidence="8">The sequence shown here is derived from an EMBL/GenBank/DDBJ whole genome shotgun (WGS) entry which is preliminary data.</text>
</comment>
<dbReference type="RefSeq" id="WP_181552765.1">
    <property type="nucleotide sequence ID" value="NZ_JACDUS010000017.1"/>
</dbReference>